<dbReference type="STRING" id="307972.A0A2G8L7Z1"/>
<sequence>MSLAENDFNQISNEIQIKNLLKELKEMQAQLIQRDNVTREKLAALTGTYDLNNYRKKRNADANSTTINEVAICYWNQCSNQLDILVPGTPGMAGSDGMPGIPGEIGPKGDKGFPGPRGYPGQRGDSTTIRGPKGQKGDRGKQGDAGLSGFPGMRGSRGLKGLPGARDVIIIKAVYTRWGSKHCHRGAQLVYSGYAGGSAYNVEGGGVNYLCLPRDPQYSNTNSQTSSWRGRVYGSEYEIVSFPPFSGKDDGDVACAVCSVTGRSAVLMQPARSTCPHNWQREYHGFLMAAAHLYYRSEWVCVDRSATLTSSSSTSNSDGALFYPVEVRSSSSSTGLPPSTYTNGNELTCVVCTQ</sequence>
<gene>
    <name evidence="3" type="ORF">BSL78_06752</name>
</gene>
<reference evidence="3 4" key="1">
    <citation type="journal article" date="2017" name="PLoS Biol.">
        <title>The sea cucumber genome provides insights into morphological evolution and visceral regeneration.</title>
        <authorList>
            <person name="Zhang X."/>
            <person name="Sun L."/>
            <person name="Yuan J."/>
            <person name="Sun Y."/>
            <person name="Gao Y."/>
            <person name="Zhang L."/>
            <person name="Li S."/>
            <person name="Dai H."/>
            <person name="Hamel J.F."/>
            <person name="Liu C."/>
            <person name="Yu Y."/>
            <person name="Liu S."/>
            <person name="Lin W."/>
            <person name="Guo K."/>
            <person name="Jin S."/>
            <person name="Xu P."/>
            <person name="Storey K.B."/>
            <person name="Huan P."/>
            <person name="Zhang T."/>
            <person name="Zhou Y."/>
            <person name="Zhang J."/>
            <person name="Lin C."/>
            <person name="Li X."/>
            <person name="Xing L."/>
            <person name="Huo D."/>
            <person name="Sun M."/>
            <person name="Wang L."/>
            <person name="Mercier A."/>
            <person name="Li F."/>
            <person name="Yang H."/>
            <person name="Xiang J."/>
        </authorList>
    </citation>
    <scope>NUCLEOTIDE SEQUENCE [LARGE SCALE GENOMIC DNA]</scope>
    <source>
        <strain evidence="3">Shaxun</strain>
        <tissue evidence="3">Muscle</tissue>
    </source>
</reference>
<dbReference type="PANTHER" id="PTHR24024:SF18">
    <property type="entry name" value="SHORT-CHAIN COLLAGEN C4-LIKE"/>
    <property type="match status" value="1"/>
</dbReference>
<keyword evidence="4" id="KW-1185">Reference proteome</keyword>
<accession>A0A2G8L7Z1</accession>
<feature type="coiled-coil region" evidence="1">
    <location>
        <begin position="10"/>
        <end position="37"/>
    </location>
</feature>
<evidence type="ECO:0000256" key="2">
    <source>
        <dbReference type="SAM" id="MobiDB-lite"/>
    </source>
</evidence>
<dbReference type="AlphaFoldDB" id="A0A2G8L7Z1"/>
<keyword evidence="1" id="KW-0175">Coiled coil</keyword>
<dbReference type="GO" id="GO:0005615">
    <property type="term" value="C:extracellular space"/>
    <property type="evidence" value="ECO:0007669"/>
    <property type="project" value="TreeGrafter"/>
</dbReference>
<dbReference type="InterPro" id="IPR051077">
    <property type="entry name" value="Ca-dependent_lectin"/>
</dbReference>
<proteinExistence type="predicted"/>
<evidence type="ECO:0000313" key="3">
    <source>
        <dbReference type="EMBL" id="PIK56378.1"/>
    </source>
</evidence>
<dbReference type="OrthoDB" id="8964326at2759"/>
<evidence type="ECO:0008006" key="5">
    <source>
        <dbReference type="Google" id="ProtNLM"/>
    </source>
</evidence>
<organism evidence="3 4">
    <name type="scientific">Stichopus japonicus</name>
    <name type="common">Sea cucumber</name>
    <dbReference type="NCBI Taxonomy" id="307972"/>
    <lineage>
        <taxon>Eukaryota</taxon>
        <taxon>Metazoa</taxon>
        <taxon>Echinodermata</taxon>
        <taxon>Eleutherozoa</taxon>
        <taxon>Echinozoa</taxon>
        <taxon>Holothuroidea</taxon>
        <taxon>Aspidochirotacea</taxon>
        <taxon>Aspidochirotida</taxon>
        <taxon>Stichopodidae</taxon>
        <taxon>Apostichopus</taxon>
    </lineage>
</organism>
<dbReference type="PANTHER" id="PTHR24024">
    <property type="entry name" value="PULMONARY SURFACTANT-ASSOCIATED PROTEIN A"/>
    <property type="match status" value="1"/>
</dbReference>
<protein>
    <recommendedName>
        <fullName evidence="5">Short-chain collagen C4</fullName>
    </recommendedName>
</protein>
<name>A0A2G8L7Z1_STIJA</name>
<dbReference type="Proteomes" id="UP000230750">
    <property type="component" value="Unassembled WGS sequence"/>
</dbReference>
<feature type="region of interest" description="Disordered" evidence="2">
    <location>
        <begin position="106"/>
        <end position="152"/>
    </location>
</feature>
<comment type="caution">
    <text evidence="3">The sequence shown here is derived from an EMBL/GenBank/DDBJ whole genome shotgun (WGS) entry which is preliminary data.</text>
</comment>
<evidence type="ECO:0000256" key="1">
    <source>
        <dbReference type="SAM" id="Coils"/>
    </source>
</evidence>
<dbReference type="EMBL" id="MRZV01000178">
    <property type="protein sequence ID" value="PIK56378.1"/>
    <property type="molecule type" value="Genomic_DNA"/>
</dbReference>
<evidence type="ECO:0000313" key="4">
    <source>
        <dbReference type="Proteomes" id="UP000230750"/>
    </source>
</evidence>